<sequence length="243" mass="27067">MVMQKIRRSKKTMRIPLIIMMVVLAIGLVGSFAIWSSPNMSNNAPGQNQVKPEDQIKNLQVSIDTLEGDLKAKPKDFSTLTSLASVQSQQAGLYTQTGDKEKSKALYDKSMQNYLVALDNMPPELNAKGQADLMVKAATCASSGDEQNLARSLYQQAIQLVPEDFETRYNYVLFLAFYVQDIKGAKEEINKYKALLKTGDERIAQADQLIKVIDQLEEAAKAPKDGDKTQNTDNKNQAQDKKE</sequence>
<accession>A0A3G1KRH2</accession>
<dbReference type="Proteomes" id="UP000323521">
    <property type="component" value="Chromosome"/>
</dbReference>
<dbReference type="EMBL" id="CP017634">
    <property type="protein sequence ID" value="ATW25064.1"/>
    <property type="molecule type" value="Genomic_DNA"/>
</dbReference>
<evidence type="ECO:0008006" key="5">
    <source>
        <dbReference type="Google" id="ProtNLM"/>
    </source>
</evidence>
<proteinExistence type="predicted"/>
<feature type="coiled-coil region" evidence="1">
    <location>
        <begin position="175"/>
        <end position="202"/>
    </location>
</feature>
<organism evidence="3 4">
    <name type="scientific">Formimonas warabiya</name>
    <dbReference type="NCBI Taxonomy" id="1761012"/>
    <lineage>
        <taxon>Bacteria</taxon>
        <taxon>Bacillati</taxon>
        <taxon>Bacillota</taxon>
        <taxon>Clostridia</taxon>
        <taxon>Eubacteriales</taxon>
        <taxon>Peptococcaceae</taxon>
        <taxon>Candidatus Formimonas</taxon>
    </lineage>
</organism>
<keyword evidence="4" id="KW-1185">Reference proteome</keyword>
<keyword evidence="1" id="KW-0175">Coiled coil</keyword>
<dbReference type="AlphaFoldDB" id="A0A3G1KRH2"/>
<gene>
    <name evidence="3" type="ORF">DCMF_09995</name>
</gene>
<reference evidence="3 4" key="1">
    <citation type="submission" date="2016-10" db="EMBL/GenBank/DDBJ databases">
        <title>Complete Genome Sequence of Peptococcaceae strain DCMF.</title>
        <authorList>
            <person name="Edwards R.J."/>
            <person name="Holland S.I."/>
            <person name="Deshpande N.P."/>
            <person name="Wong Y.K."/>
            <person name="Ertan H."/>
            <person name="Manefield M."/>
            <person name="Russell T.L."/>
            <person name="Lee M.J."/>
        </authorList>
    </citation>
    <scope>NUCLEOTIDE SEQUENCE [LARGE SCALE GENOMIC DNA]</scope>
    <source>
        <strain evidence="3 4">DCMF</strain>
    </source>
</reference>
<dbReference type="Gene3D" id="1.25.40.10">
    <property type="entry name" value="Tetratricopeptide repeat domain"/>
    <property type="match status" value="1"/>
</dbReference>
<dbReference type="OrthoDB" id="1723294at2"/>
<evidence type="ECO:0000313" key="3">
    <source>
        <dbReference type="EMBL" id="ATW25064.1"/>
    </source>
</evidence>
<evidence type="ECO:0000256" key="2">
    <source>
        <dbReference type="SAM" id="MobiDB-lite"/>
    </source>
</evidence>
<name>A0A3G1KRH2_FORW1</name>
<dbReference type="InterPro" id="IPR011990">
    <property type="entry name" value="TPR-like_helical_dom_sf"/>
</dbReference>
<feature type="compositionally biased region" description="Basic and acidic residues" evidence="2">
    <location>
        <begin position="220"/>
        <end position="230"/>
    </location>
</feature>
<dbReference type="SUPFAM" id="SSF48452">
    <property type="entry name" value="TPR-like"/>
    <property type="match status" value="1"/>
</dbReference>
<protein>
    <recommendedName>
        <fullName evidence="5">Tetratricopeptide repeat protein</fullName>
    </recommendedName>
</protein>
<feature type="region of interest" description="Disordered" evidence="2">
    <location>
        <begin position="220"/>
        <end position="243"/>
    </location>
</feature>
<dbReference type="RefSeq" id="WP_148134307.1">
    <property type="nucleotide sequence ID" value="NZ_CP017634.1"/>
</dbReference>
<evidence type="ECO:0000256" key="1">
    <source>
        <dbReference type="SAM" id="Coils"/>
    </source>
</evidence>
<evidence type="ECO:0000313" key="4">
    <source>
        <dbReference type="Proteomes" id="UP000323521"/>
    </source>
</evidence>
<dbReference type="KEGG" id="fwa:DCMF_09995"/>